<accession>A0AA86PNC7</accession>
<reference evidence="3 4" key="2">
    <citation type="submission" date="2024-07" db="EMBL/GenBank/DDBJ databases">
        <authorList>
            <person name="Akdeniz Z."/>
        </authorList>
    </citation>
    <scope>NUCLEOTIDE SEQUENCE [LARGE SCALE GENOMIC DNA]</scope>
</reference>
<organism evidence="2">
    <name type="scientific">Hexamita inflata</name>
    <dbReference type="NCBI Taxonomy" id="28002"/>
    <lineage>
        <taxon>Eukaryota</taxon>
        <taxon>Metamonada</taxon>
        <taxon>Diplomonadida</taxon>
        <taxon>Hexamitidae</taxon>
        <taxon>Hexamitinae</taxon>
        <taxon>Hexamita</taxon>
    </lineage>
</organism>
<keyword evidence="4" id="KW-1185">Reference proteome</keyword>
<comment type="caution">
    <text evidence="2">The sequence shown here is derived from an EMBL/GenBank/DDBJ whole genome shotgun (WGS) entry which is preliminary data.</text>
</comment>
<name>A0AA86PNC7_9EUKA</name>
<sequence>MFRNCGKCRKNDAPDLDIVEIPQAQATTTSTTQVTTNLQASTEILTDADLNTQDITKSNSVKQQPQQIKRQLSKGSPFTKQDNQNSSQQLIPADANCPASVVKINNQQLRPTPKTKQRLNAALNASMSESPVPLPEPLMYNLDSEADHNNESFIQIPQPKLSDIPKTNLELSDPELGIMKMDDVKPKSSDAVNVDTEVITQIKPKMSLQFDENEEAEEIEEKGEFDIYKSKQNRQSRLPVFDDYFEFEFGDLDILSTQPLKSQSPPQHQTKLTKTLPTKQASSKSESSRPSPKPAKPTLNAPQQSLTNQNSLQNAAITNHLHNSMQMLPNAYGSLVSTLSAQEKAQVDTEAVRQKIQKMIEPLQKSTSKKLTSVELIQRKKLTQKPVTPKIITPNLHPKSSGYGQNLTPAQKNASYKNDSVISARAKTPVMHIDLTQMNRLRNKSQAENGVIEKAKSVKKVVVSLEKPGNVCSLINNE</sequence>
<protein>
    <submittedName>
        <fullName evidence="3">Hypothetical_protein</fullName>
    </submittedName>
</protein>
<gene>
    <name evidence="2" type="ORF">HINF_LOCUS31010</name>
    <name evidence="3" type="ORF">HINF_LOCUS38703</name>
</gene>
<dbReference type="AlphaFoldDB" id="A0AA86PNC7"/>
<proteinExistence type="predicted"/>
<dbReference type="EMBL" id="CAXDID020000147">
    <property type="protein sequence ID" value="CAL6041050.1"/>
    <property type="molecule type" value="Genomic_DNA"/>
</dbReference>
<dbReference type="EMBL" id="CATOUU010000714">
    <property type="protein sequence ID" value="CAI9943365.1"/>
    <property type="molecule type" value="Genomic_DNA"/>
</dbReference>
<evidence type="ECO:0000313" key="4">
    <source>
        <dbReference type="Proteomes" id="UP001642409"/>
    </source>
</evidence>
<feature type="compositionally biased region" description="Polar residues" evidence="1">
    <location>
        <begin position="257"/>
        <end position="269"/>
    </location>
</feature>
<reference evidence="2" key="1">
    <citation type="submission" date="2023-06" db="EMBL/GenBank/DDBJ databases">
        <authorList>
            <person name="Kurt Z."/>
        </authorList>
    </citation>
    <scope>NUCLEOTIDE SEQUENCE</scope>
</reference>
<evidence type="ECO:0000256" key="1">
    <source>
        <dbReference type="SAM" id="MobiDB-lite"/>
    </source>
</evidence>
<feature type="region of interest" description="Disordered" evidence="1">
    <location>
        <begin position="257"/>
        <end position="303"/>
    </location>
</feature>
<feature type="region of interest" description="Disordered" evidence="1">
    <location>
        <begin position="56"/>
        <end position="88"/>
    </location>
</feature>
<evidence type="ECO:0000313" key="3">
    <source>
        <dbReference type="EMBL" id="CAL6041050.1"/>
    </source>
</evidence>
<dbReference type="Proteomes" id="UP001642409">
    <property type="component" value="Unassembled WGS sequence"/>
</dbReference>
<evidence type="ECO:0000313" key="2">
    <source>
        <dbReference type="EMBL" id="CAI9943365.1"/>
    </source>
</evidence>
<feature type="compositionally biased region" description="Low complexity" evidence="1">
    <location>
        <begin position="270"/>
        <end position="290"/>
    </location>
</feature>